<dbReference type="AlphaFoldDB" id="U2ENE8"/>
<proteinExistence type="predicted"/>
<sequence>MSQVGSYFAKPARSVGQRAGWRLVNNGAIMAPFARCRALTAVSTDGSALLVV</sequence>
<organism evidence="1 2">
    <name type="scientific">Salinisphaera shabanensis E1L3A</name>
    <dbReference type="NCBI Taxonomy" id="1033802"/>
    <lineage>
        <taxon>Bacteria</taxon>
        <taxon>Pseudomonadati</taxon>
        <taxon>Pseudomonadota</taxon>
        <taxon>Gammaproteobacteria</taxon>
        <taxon>Salinisphaerales</taxon>
        <taxon>Salinisphaeraceae</taxon>
        <taxon>Salinisphaera</taxon>
    </lineage>
</organism>
<keyword evidence="2" id="KW-1185">Reference proteome</keyword>
<evidence type="ECO:0000313" key="1">
    <source>
        <dbReference type="EMBL" id="ERJ19380.1"/>
    </source>
</evidence>
<evidence type="ECO:0000313" key="2">
    <source>
        <dbReference type="Proteomes" id="UP000006242"/>
    </source>
</evidence>
<reference evidence="1 2" key="1">
    <citation type="journal article" date="2011" name="J. Bacteriol.">
        <title>Genome sequence of Salinisphaera shabanensis, a gammaproteobacterium from the harsh, variable environment of the brine-seawater interface of the Shaban Deep in the Red Sea.</title>
        <authorList>
            <person name="Antunes A."/>
            <person name="Alam I."/>
            <person name="Bajic V.B."/>
            <person name="Stingl U."/>
        </authorList>
    </citation>
    <scope>NUCLEOTIDE SEQUENCE [LARGE SCALE GENOMIC DNA]</scope>
    <source>
        <strain evidence="1 2">E1L3A</strain>
    </source>
</reference>
<dbReference type="EMBL" id="AFNV02000010">
    <property type="protein sequence ID" value="ERJ19380.1"/>
    <property type="molecule type" value="Genomic_DNA"/>
</dbReference>
<comment type="caution">
    <text evidence="1">The sequence shown here is derived from an EMBL/GenBank/DDBJ whole genome shotgun (WGS) entry which is preliminary data.</text>
</comment>
<dbReference type="Proteomes" id="UP000006242">
    <property type="component" value="Unassembled WGS sequence"/>
</dbReference>
<protein>
    <submittedName>
        <fullName evidence="1">Uncharacterized protein</fullName>
    </submittedName>
</protein>
<dbReference type="STRING" id="1033802.SSPSH_001754"/>
<name>U2ENE8_9GAMM</name>
<reference evidence="1 2" key="2">
    <citation type="journal article" date="2013" name="PLoS ONE">
        <title>INDIGO - INtegrated Data Warehouse of MIcrobial GenOmes with Examples from the Red Sea Extremophiles.</title>
        <authorList>
            <person name="Alam I."/>
            <person name="Antunes A."/>
            <person name="Kamau A.A."/>
            <person name="Ba Alawi W."/>
            <person name="Kalkatawi M."/>
            <person name="Stingl U."/>
            <person name="Bajic V.B."/>
        </authorList>
    </citation>
    <scope>NUCLEOTIDE SEQUENCE [LARGE SCALE GENOMIC DNA]</scope>
    <source>
        <strain evidence="1 2">E1L3A</strain>
    </source>
</reference>
<gene>
    <name evidence="1" type="ORF">SSPSH_001754</name>
</gene>
<accession>U2ENE8</accession>